<keyword evidence="3" id="KW-1185">Reference proteome</keyword>
<proteinExistence type="predicted"/>
<dbReference type="Proteomes" id="UP001589750">
    <property type="component" value="Unassembled WGS sequence"/>
</dbReference>
<sequence>MPQAQGSAARATGPFSENVPRLLNRLQALAVAACLVFGVAAAVVQVLSWQAAGRAADNTEQVVLVQRIQSLLLRADAVATNSYLSDGLEPADARAEYDEAIDDVLRLITLAAEAQPADRNVLVELNQKVSAYTNAVSQARDYNRQQLPIGIAYLNEAGSTLRTEAQPILTALVDTNSARAEDEMHGQHPFWLLGLGLLALLVLFWANRQVAQRFRRRFNLGLVVAAAVVAVLAVVTAGHAVLKNNDDDATRDGAYTEAIEAATARTAANNAAAFDSLGLVNRGSGQSLYEPLYDAQSQLVLDNTDGELQQLWRAYDGVHDKIRGDDNDGRWNAAVATAISTDAQSPRARLASFDDAAAAVVDSAGQEASDGFRDGEILSIALAIITLLGAILAAGAATRGIDVRRREFS</sequence>
<feature type="transmembrane region" description="Helical" evidence="1">
    <location>
        <begin position="189"/>
        <end position="206"/>
    </location>
</feature>
<keyword evidence="1" id="KW-1133">Transmembrane helix</keyword>
<reference evidence="2 3" key="1">
    <citation type="submission" date="2024-09" db="EMBL/GenBank/DDBJ databases">
        <authorList>
            <person name="Sun Q."/>
            <person name="Mori K."/>
        </authorList>
    </citation>
    <scope>NUCLEOTIDE SEQUENCE [LARGE SCALE GENOMIC DNA]</scope>
    <source>
        <strain evidence="2 3">JCM 9626</strain>
    </source>
</reference>
<name>A0ABV5KDI5_9ACTN</name>
<keyword evidence="1" id="KW-0812">Transmembrane</keyword>
<feature type="transmembrane region" description="Helical" evidence="1">
    <location>
        <begin position="28"/>
        <end position="49"/>
    </location>
</feature>
<feature type="transmembrane region" description="Helical" evidence="1">
    <location>
        <begin position="377"/>
        <end position="397"/>
    </location>
</feature>
<protein>
    <submittedName>
        <fullName evidence="2">Uncharacterized protein</fullName>
    </submittedName>
</protein>
<accession>A0ABV5KDI5</accession>
<keyword evidence="1" id="KW-0472">Membrane</keyword>
<dbReference type="EMBL" id="JBHMDG010000016">
    <property type="protein sequence ID" value="MFB9314173.1"/>
    <property type="molecule type" value="Genomic_DNA"/>
</dbReference>
<evidence type="ECO:0000313" key="2">
    <source>
        <dbReference type="EMBL" id="MFB9314173.1"/>
    </source>
</evidence>
<evidence type="ECO:0000256" key="1">
    <source>
        <dbReference type="SAM" id="Phobius"/>
    </source>
</evidence>
<evidence type="ECO:0000313" key="3">
    <source>
        <dbReference type="Proteomes" id="UP001589750"/>
    </source>
</evidence>
<gene>
    <name evidence="2" type="ORF">ACFFRI_14055</name>
</gene>
<feature type="transmembrane region" description="Helical" evidence="1">
    <location>
        <begin position="218"/>
        <end position="242"/>
    </location>
</feature>
<dbReference type="RefSeq" id="WP_140010335.1">
    <property type="nucleotide sequence ID" value="NZ_JBHMDG010000016.1"/>
</dbReference>
<comment type="caution">
    <text evidence="2">The sequence shown here is derived from an EMBL/GenBank/DDBJ whole genome shotgun (WGS) entry which is preliminary data.</text>
</comment>
<organism evidence="2 3">
    <name type="scientific">Nocardioides plantarum</name>
    <dbReference type="NCBI Taxonomy" id="29299"/>
    <lineage>
        <taxon>Bacteria</taxon>
        <taxon>Bacillati</taxon>
        <taxon>Actinomycetota</taxon>
        <taxon>Actinomycetes</taxon>
        <taxon>Propionibacteriales</taxon>
        <taxon>Nocardioidaceae</taxon>
        <taxon>Nocardioides</taxon>
    </lineage>
</organism>